<comment type="caution">
    <text evidence="1">The sequence shown here is derived from an EMBL/GenBank/DDBJ whole genome shotgun (WGS) entry which is preliminary data.</text>
</comment>
<name>B6WY51_9BACT</name>
<reference evidence="1 2" key="2">
    <citation type="submission" date="2008-10" db="EMBL/GenBank/DDBJ databases">
        <authorList>
            <person name="Fulton L."/>
            <person name="Clifton S."/>
            <person name="Fulton B."/>
            <person name="Xu J."/>
            <person name="Minx P."/>
            <person name="Pepin K.H."/>
            <person name="Johnson M."/>
            <person name="Bhonagiri V."/>
            <person name="Nash W.E."/>
            <person name="Mardis E.R."/>
            <person name="Wilson R.K."/>
        </authorList>
    </citation>
    <scope>NUCLEOTIDE SEQUENCE [LARGE SCALE GENOMIC DNA]</scope>
    <source>
        <strain evidence="1 2">ATCC 29098</strain>
    </source>
</reference>
<organism evidence="1 2">
    <name type="scientific">Desulfovibrio piger ATCC 29098</name>
    <dbReference type="NCBI Taxonomy" id="411464"/>
    <lineage>
        <taxon>Bacteria</taxon>
        <taxon>Pseudomonadati</taxon>
        <taxon>Thermodesulfobacteriota</taxon>
        <taxon>Desulfovibrionia</taxon>
        <taxon>Desulfovibrionales</taxon>
        <taxon>Desulfovibrionaceae</taxon>
        <taxon>Desulfovibrio</taxon>
    </lineage>
</organism>
<sequence>MFFAPAFTGLPLCGIDEGRRQARPSAVPFCMTLPPLCVALR</sequence>
<dbReference type="EMBL" id="ABXU01000088">
    <property type="protein sequence ID" value="EEB32107.1"/>
    <property type="molecule type" value="Genomic_DNA"/>
</dbReference>
<dbReference type="AlphaFoldDB" id="B6WY51"/>
<proteinExistence type="predicted"/>
<gene>
    <name evidence="1" type="ORF">DESPIG_03027</name>
</gene>
<evidence type="ECO:0000313" key="2">
    <source>
        <dbReference type="Proteomes" id="UP000003676"/>
    </source>
</evidence>
<dbReference type="Proteomes" id="UP000003676">
    <property type="component" value="Unassembled WGS sequence"/>
</dbReference>
<dbReference type="HOGENOM" id="CLU_3269093_0_0_7"/>
<reference evidence="1 2" key="1">
    <citation type="submission" date="2008-10" db="EMBL/GenBank/DDBJ databases">
        <title>Draft genome sequence of Desulvovibrio piger (ATCC 29098).</title>
        <authorList>
            <person name="Sudarsanam P."/>
            <person name="Ley R."/>
            <person name="Guruge J."/>
            <person name="Turnbaugh P.J."/>
            <person name="Mahowald M."/>
            <person name="Liep D."/>
            <person name="Gordon J."/>
        </authorList>
    </citation>
    <scope>NUCLEOTIDE SEQUENCE [LARGE SCALE GENOMIC DNA]</scope>
    <source>
        <strain evidence="1 2">ATCC 29098</strain>
    </source>
</reference>
<accession>B6WY51</accession>
<protein>
    <submittedName>
        <fullName evidence="1">Uncharacterized protein</fullName>
    </submittedName>
</protein>
<evidence type="ECO:0000313" key="1">
    <source>
        <dbReference type="EMBL" id="EEB32107.1"/>
    </source>
</evidence>